<dbReference type="Pfam" id="PF17677">
    <property type="entry name" value="Glyco_hydro38C2"/>
    <property type="match status" value="1"/>
</dbReference>
<keyword evidence="4" id="KW-1185">Reference proteome</keyword>
<evidence type="ECO:0000313" key="4">
    <source>
        <dbReference type="Proteomes" id="UP000249260"/>
    </source>
</evidence>
<dbReference type="Proteomes" id="UP000249260">
    <property type="component" value="Unassembled WGS sequence"/>
</dbReference>
<dbReference type="GO" id="GO:0004559">
    <property type="term" value="F:alpha-mannosidase activity"/>
    <property type="evidence" value="ECO:0007669"/>
    <property type="project" value="InterPro"/>
</dbReference>
<dbReference type="InterPro" id="IPR011013">
    <property type="entry name" value="Gal_mutarotase_sf_dom"/>
</dbReference>
<feature type="domain" description="Glycoside hydrolase family 38 N-terminal" evidence="1">
    <location>
        <begin position="7"/>
        <end position="278"/>
    </location>
</feature>
<dbReference type="InterPro" id="IPR000602">
    <property type="entry name" value="Glyco_hydro_38_N"/>
</dbReference>
<comment type="caution">
    <text evidence="3">The sequence shown here is derived from an EMBL/GenBank/DDBJ whole genome shotgun (WGS) entry which is preliminary data.</text>
</comment>
<dbReference type="AlphaFoldDB" id="A0A328TZP5"/>
<gene>
    <name evidence="3" type="ORF">DL346_23615</name>
</gene>
<sequence>MSKIKEILVYHHSHLDVGYTHPQPVLWELQREYIDQAIDLCERTEQEPEESRFYWTCEATAPVMRWLESATPPQVDRFARYLKNGQICIAAMNLHTTPLCNAEQLARMFYPVKQLRERFGIAANTAINHDINGQPWALSQLMLDAGIELYTTGINTHFGGIPLSRPGAFRWQAPDGRELMTFHGEHYSMLTQICYLWEKSTKRMKEGLDKYIQRIESEGYNQDFMYISATNIPMLDNTPPDQDLLEMFRRWNEEGHEQRIRLITPEMLLKRLRTIPKEQIPVHAGDWTDYWNFGAASSAEETKLNRRTKVSLKSAELLEAFQGTPNSRYKQLNEEAWDHANLYDEHTWGANVSILEPDAQFTKTQWMHKAHYAYQANSVSSYLLSSQMEKLANNPLQSEQPEGILLVNPTHAEASCDLRIPEEFLHEGRHTAANRYKFHWNNMDDNWKTPSYGIVTLPPFSWRTIPVKELKPVRNAEAVVTTDRSIETPYYRLAFEPTTGRITELVDKSLNWPMLDTSSEWTFFQYVHESIDPLKHPQTRVTLFPREIEKCNNSISCWNNEWSSVRKGASRLISSSIERHDSGATLVLKWEAPGVSGLEQRITFFAHRPGIELVATFHKTDIREPEAMYFTFPLNLKNGWEAAFDSAGTFVKLDQEQLPGVCRDWVTVDQTISVYDGSHGVILACPDAPLVQIGGFNFGKEQKAVSRQENPLLLAWPVNNYWDTNFRASQPGVLTVKYELLGISEFKPEQATAYGIQVSHPVQKFPVVNCPREASGEWLSVEGDGVAAYHVKPAEGEEGAVIIRVQNLLDTGNAAVIKLADSAVKSASLTDLLEQELASLPVDNNIVHLELKPKQQATVKVALE</sequence>
<evidence type="ECO:0000313" key="3">
    <source>
        <dbReference type="EMBL" id="RAP74065.1"/>
    </source>
</evidence>
<organism evidence="3 4">
    <name type="scientific">Paenibacillus montanisoli</name>
    <dbReference type="NCBI Taxonomy" id="2081970"/>
    <lineage>
        <taxon>Bacteria</taxon>
        <taxon>Bacillati</taxon>
        <taxon>Bacillota</taxon>
        <taxon>Bacilli</taxon>
        <taxon>Bacillales</taxon>
        <taxon>Paenibacillaceae</taxon>
        <taxon>Paenibacillus</taxon>
    </lineage>
</organism>
<feature type="domain" description="Glycosyl hydrolases family 38 C-terminal" evidence="2">
    <location>
        <begin position="791"/>
        <end position="855"/>
    </location>
</feature>
<name>A0A328TZP5_9BACL</name>
<evidence type="ECO:0000259" key="1">
    <source>
        <dbReference type="Pfam" id="PF01074"/>
    </source>
</evidence>
<dbReference type="CDD" id="cd10791">
    <property type="entry name" value="GH38N_AMII_like_1"/>
    <property type="match status" value="1"/>
</dbReference>
<dbReference type="OrthoDB" id="237949at2"/>
<evidence type="ECO:0008006" key="5">
    <source>
        <dbReference type="Google" id="ProtNLM"/>
    </source>
</evidence>
<dbReference type="RefSeq" id="WP_112884853.1">
    <property type="nucleotide sequence ID" value="NZ_QLUW01000005.1"/>
</dbReference>
<evidence type="ECO:0000259" key="2">
    <source>
        <dbReference type="Pfam" id="PF17677"/>
    </source>
</evidence>
<dbReference type="Gene3D" id="3.20.110.10">
    <property type="entry name" value="Glycoside hydrolase 38, N terminal domain"/>
    <property type="match status" value="1"/>
</dbReference>
<proteinExistence type="predicted"/>
<dbReference type="Pfam" id="PF01074">
    <property type="entry name" value="Glyco_hydro_38N"/>
    <property type="match status" value="1"/>
</dbReference>
<dbReference type="InterPro" id="IPR041147">
    <property type="entry name" value="GH38_C"/>
</dbReference>
<reference evidence="3 4" key="1">
    <citation type="submission" date="2018-06" db="EMBL/GenBank/DDBJ databases">
        <title>Paenibacillus montanisoli sp. nov., isolated from mountain area soil.</title>
        <authorList>
            <person name="Wu M."/>
        </authorList>
    </citation>
    <scope>NUCLEOTIDE SEQUENCE [LARGE SCALE GENOMIC DNA]</scope>
    <source>
        <strain evidence="3 4">RA17</strain>
    </source>
</reference>
<dbReference type="GO" id="GO:0006013">
    <property type="term" value="P:mannose metabolic process"/>
    <property type="evidence" value="ECO:0007669"/>
    <property type="project" value="InterPro"/>
</dbReference>
<dbReference type="InterPro" id="IPR027291">
    <property type="entry name" value="Glyco_hydro_38_N_sf"/>
</dbReference>
<dbReference type="EMBL" id="QLUW01000005">
    <property type="protein sequence ID" value="RAP74065.1"/>
    <property type="molecule type" value="Genomic_DNA"/>
</dbReference>
<protein>
    <recommendedName>
        <fullName evidence="5">Glycoside hydrolase family 38 N-terminal domain-containing protein</fullName>
    </recommendedName>
</protein>
<dbReference type="SUPFAM" id="SSF74650">
    <property type="entry name" value="Galactose mutarotase-like"/>
    <property type="match status" value="1"/>
</dbReference>
<accession>A0A328TZP5</accession>
<dbReference type="InterPro" id="IPR011330">
    <property type="entry name" value="Glyco_hydro/deAcase_b/a-brl"/>
</dbReference>
<dbReference type="GO" id="GO:0030246">
    <property type="term" value="F:carbohydrate binding"/>
    <property type="evidence" value="ECO:0007669"/>
    <property type="project" value="InterPro"/>
</dbReference>
<dbReference type="SUPFAM" id="SSF88713">
    <property type="entry name" value="Glycoside hydrolase/deacetylase"/>
    <property type="match status" value="1"/>
</dbReference>